<feature type="non-terminal residue" evidence="1">
    <location>
        <position position="290"/>
    </location>
</feature>
<dbReference type="EMBL" id="FLQV01003464">
    <property type="protein sequence ID" value="SBT02491.1"/>
    <property type="molecule type" value="Genomic_DNA"/>
</dbReference>
<organism evidence="1 2">
    <name type="scientific">Plasmodium ovale curtisi</name>
    <dbReference type="NCBI Taxonomy" id="864141"/>
    <lineage>
        <taxon>Eukaryota</taxon>
        <taxon>Sar</taxon>
        <taxon>Alveolata</taxon>
        <taxon>Apicomplexa</taxon>
        <taxon>Aconoidasida</taxon>
        <taxon>Haemosporida</taxon>
        <taxon>Plasmodiidae</taxon>
        <taxon>Plasmodium</taxon>
        <taxon>Plasmodium (Plasmodium)</taxon>
    </lineage>
</organism>
<dbReference type="InterPro" id="IPR008780">
    <property type="entry name" value="Plasmodium_Vir"/>
</dbReference>
<dbReference type="Pfam" id="PF05795">
    <property type="entry name" value="Plasmodium_Vir"/>
    <property type="match status" value="1"/>
</dbReference>
<sequence>MDDTDFLENILKGSSKYNLYDELSNTIAEHESTNRCNVVKQVFPEYNNIYQFCGIFTKNLKMLHTILAGENDYNERCKQFVFWTHYEISKRLSNYPRNTDNEQKIMHRFYTLFNTIKAQSVISRCNYNYRSDLDLTLWKQWKHLYDYIGNYSDIENKIKRDQGLCPKYLDFFNYIEGIYKSYKEDCCNSHVLKCPFHFGSNLWCENDYTLPKYKCDEIKAISGETTEHEVNQVLDESQEGGRSHPATSSTLEVTNATAADTIINNSDYYIKPSIGISLLSLSSIIFYLYK</sequence>
<protein>
    <submittedName>
        <fullName evidence="1">PIR Superfamily Protein</fullName>
    </submittedName>
</protein>
<name>A0A1A8XDT8_PLAOA</name>
<accession>A0A1A8XDT8</accession>
<evidence type="ECO:0000313" key="2">
    <source>
        <dbReference type="Proteomes" id="UP000078546"/>
    </source>
</evidence>
<reference evidence="2" key="1">
    <citation type="submission" date="2016-05" db="EMBL/GenBank/DDBJ databases">
        <authorList>
            <person name="Naeem Raeece"/>
        </authorList>
    </citation>
    <scope>NUCLEOTIDE SEQUENCE [LARGE SCALE GENOMIC DNA]</scope>
</reference>
<proteinExistence type="predicted"/>
<dbReference type="Proteomes" id="UP000078546">
    <property type="component" value="Unassembled WGS sequence"/>
</dbReference>
<dbReference type="AlphaFoldDB" id="A0A1A8XDT8"/>
<gene>
    <name evidence="1" type="ORF">POVCU1_077480</name>
</gene>
<evidence type="ECO:0000313" key="1">
    <source>
        <dbReference type="EMBL" id="SBT02491.1"/>
    </source>
</evidence>